<sequence length="401" mass="44420">MEANGLTRCSLPYSFESPVVCDEMITDDGASASTPPSRDPAAMTTDAMPPAPISPCGSPKRYSPSFVSSLNDQVARYCSNECVQRRCGTAAMRTVCNNVAVAQTRVRQIEDHLVAGQQQGHGSPPSLRDQLFAEKIRLIDALVVMGWEHYRCFLEESECFEKAEAAVRHIYEEALELSVELFCSAPPATGTSIANNGRLMMLLLTLDFDEYCESLLGYQLARESTSASLTADSNGADAAAGVRGADGRLAEILKPAAQGNAYLQQVHELWKTGAFERFDVAASHEEEEHLAKIHAAGLCLVLFRKLEYKQTDLKATERQFRYLFDEYLPRQLAQPSMNNIIATKHARILFQDGTPTVYWSLLADSYRKEWAEHLEGYGSGAAEELFDMDMDEDEDDEDDGL</sequence>
<dbReference type="EMBL" id="CAACVS010000059">
    <property type="protein sequence ID" value="VEU35503.1"/>
    <property type="molecule type" value="Genomic_DNA"/>
</dbReference>
<dbReference type="Proteomes" id="UP000291116">
    <property type="component" value="Unassembled WGS sequence"/>
</dbReference>
<keyword evidence="4" id="KW-1185">Reference proteome</keyword>
<reference evidence="3 4" key="1">
    <citation type="submission" date="2019-01" db="EMBL/GenBank/DDBJ databases">
        <authorList>
            <person name="Ferrante I. M."/>
        </authorList>
    </citation>
    <scope>NUCLEOTIDE SEQUENCE [LARGE SCALE GENOMIC DNA]</scope>
    <source>
        <strain evidence="3 4">B856</strain>
    </source>
</reference>
<protein>
    <submittedName>
        <fullName evidence="3">Uncharacterized protein</fullName>
    </submittedName>
</protein>
<evidence type="ECO:0000313" key="4">
    <source>
        <dbReference type="Proteomes" id="UP000291116"/>
    </source>
</evidence>
<dbReference type="OrthoDB" id="53686at2759"/>
<gene>
    <name evidence="2" type="ORF">PSNMU_V1.4_AUG-EV-PASAV3_0022780</name>
    <name evidence="3" type="ORF">PSNMU_V1.4_AUG-EV-PASAV3_0042050</name>
</gene>
<dbReference type="EMBL" id="CAACVS010000125">
    <property type="protein sequence ID" value="VEU37405.1"/>
    <property type="molecule type" value="Genomic_DNA"/>
</dbReference>
<evidence type="ECO:0000313" key="3">
    <source>
        <dbReference type="EMBL" id="VEU37405.1"/>
    </source>
</evidence>
<accession>A0A448Z5U0</accession>
<organism evidence="3 4">
    <name type="scientific">Pseudo-nitzschia multistriata</name>
    <dbReference type="NCBI Taxonomy" id="183589"/>
    <lineage>
        <taxon>Eukaryota</taxon>
        <taxon>Sar</taxon>
        <taxon>Stramenopiles</taxon>
        <taxon>Ochrophyta</taxon>
        <taxon>Bacillariophyta</taxon>
        <taxon>Bacillariophyceae</taxon>
        <taxon>Bacillariophycidae</taxon>
        <taxon>Bacillariales</taxon>
        <taxon>Bacillariaceae</taxon>
        <taxon>Pseudo-nitzschia</taxon>
    </lineage>
</organism>
<name>A0A448Z5U0_9STRA</name>
<proteinExistence type="predicted"/>
<dbReference type="AlphaFoldDB" id="A0A448Z5U0"/>
<evidence type="ECO:0000313" key="2">
    <source>
        <dbReference type="EMBL" id="VEU35503.1"/>
    </source>
</evidence>
<feature type="compositionally biased region" description="Low complexity" evidence="1">
    <location>
        <begin position="39"/>
        <end position="48"/>
    </location>
</feature>
<feature type="region of interest" description="Disordered" evidence="1">
    <location>
        <begin position="26"/>
        <end position="59"/>
    </location>
</feature>
<evidence type="ECO:0000256" key="1">
    <source>
        <dbReference type="SAM" id="MobiDB-lite"/>
    </source>
</evidence>